<reference evidence="2 3" key="1">
    <citation type="submission" date="2018-01" db="EMBL/GenBank/DDBJ databases">
        <title>Whole genome sequencing of Histamine producing bacteria.</title>
        <authorList>
            <person name="Butler K."/>
        </authorList>
    </citation>
    <scope>NUCLEOTIDE SEQUENCE [LARGE SCALE GENOMIC DNA]</scope>
    <source>
        <strain evidence="2 3">DSM 100436</strain>
    </source>
</reference>
<accession>A0A2T3P0B1</accession>
<dbReference type="RefSeq" id="WP_036827383.1">
    <property type="nucleotide sequence ID" value="NZ_JGVO01000850.1"/>
</dbReference>
<dbReference type="EMBL" id="PYMA01000001">
    <property type="protein sequence ID" value="PSW21908.1"/>
    <property type="molecule type" value="Genomic_DNA"/>
</dbReference>
<evidence type="ECO:0000256" key="1">
    <source>
        <dbReference type="SAM" id="SignalP"/>
    </source>
</evidence>
<evidence type="ECO:0000313" key="2">
    <source>
        <dbReference type="EMBL" id="PSW21908.1"/>
    </source>
</evidence>
<feature type="chain" id="PRO_5015579468" evidence="1">
    <location>
        <begin position="21"/>
        <end position="191"/>
    </location>
</feature>
<dbReference type="Proteomes" id="UP000241771">
    <property type="component" value="Unassembled WGS sequence"/>
</dbReference>
<gene>
    <name evidence="2" type="ORF">C9I98_01175</name>
</gene>
<proteinExistence type="predicted"/>
<name>A0A2T3P0B1_9GAMM</name>
<keyword evidence="3" id="KW-1185">Reference proteome</keyword>
<evidence type="ECO:0000313" key="3">
    <source>
        <dbReference type="Proteomes" id="UP000241771"/>
    </source>
</evidence>
<sequence length="191" mass="20648">MRKTSIALFIAVVASPVALANSYYNPYGYDDKENTISDSFNKTLDADLYVTKNNEYTKKVSYSDDSDKLLMYDVNNTDEHKYIDNSMHDYSQDWDVTIKDTYNVASSYLDGMVTYSKVEYGAGCCGGGHGYYGKGGHGYSSSDPSMLTVNHTNDMSGAFSGASGVNLAGQNAGNNSLLQQTASTNATLAGN</sequence>
<protein>
    <submittedName>
        <fullName evidence="2">Uncharacterized protein</fullName>
    </submittedName>
</protein>
<keyword evidence="1" id="KW-0732">Signal</keyword>
<dbReference type="AlphaFoldDB" id="A0A2T3P0B1"/>
<dbReference type="OrthoDB" id="5826906at2"/>
<comment type="caution">
    <text evidence="2">The sequence shown here is derived from an EMBL/GenBank/DDBJ whole genome shotgun (WGS) entry which is preliminary data.</text>
</comment>
<feature type="signal peptide" evidence="1">
    <location>
        <begin position="1"/>
        <end position="20"/>
    </location>
</feature>
<organism evidence="2 3">
    <name type="scientific">Photobacterium sanctipauli</name>
    <dbReference type="NCBI Taxonomy" id="1342794"/>
    <lineage>
        <taxon>Bacteria</taxon>
        <taxon>Pseudomonadati</taxon>
        <taxon>Pseudomonadota</taxon>
        <taxon>Gammaproteobacteria</taxon>
        <taxon>Vibrionales</taxon>
        <taxon>Vibrionaceae</taxon>
        <taxon>Photobacterium</taxon>
    </lineage>
</organism>